<dbReference type="SUPFAM" id="SSF53756">
    <property type="entry name" value="UDP-Glycosyltransferase/glycogen phosphorylase"/>
    <property type="match status" value="1"/>
</dbReference>
<dbReference type="OrthoDB" id="9813214at2"/>
<dbReference type="InterPro" id="IPR028098">
    <property type="entry name" value="Glyco_trans_4-like_N"/>
</dbReference>
<protein>
    <submittedName>
        <fullName evidence="5">Glycosyltransferase involved in cell wall bisynthesis</fullName>
    </submittedName>
</protein>
<dbReference type="AlphaFoldDB" id="A0A1H3TZL5"/>
<dbReference type="PANTHER" id="PTHR12526">
    <property type="entry name" value="GLYCOSYLTRANSFERASE"/>
    <property type="match status" value="1"/>
</dbReference>
<sequence length="373" mass="43390">MSSNKTVVHITTVHHPLDPRIYYKECRSLQNAGYDVTLLAPETEESLPDEINIIPLKKYNNRIFRMLFSTAAAYLKARKLKADYYHFHDPELLLVAWLLKSKKNVVIYDIHEDYETGILQKEYLPKPFRKLLAKAYQTIETALSKKMELCLAEKYYKDKYRRGQCILNYPLLNKKLIDYRSESEPPENKLIYTGNISVDRGAKKHAKVPKLDNNVTVYLVGKCPEGLAETMGEIAGEHKQRLIIEGIGKYVPKEIIDQYYTSHRWIAGMAIFPPTDHYMKKELTKFFEYMSLGIPIICSDFPVWKKFVDKYTCGITVNPDNEDEIKRAIAFLRSNQDAAKKMGNNGKEAVINELNWNKEEEKLIKWYSDIGRQ</sequence>
<evidence type="ECO:0000313" key="5">
    <source>
        <dbReference type="EMBL" id="SDZ55643.1"/>
    </source>
</evidence>
<dbReference type="Pfam" id="PF00534">
    <property type="entry name" value="Glycos_transf_1"/>
    <property type="match status" value="1"/>
</dbReference>
<dbReference type="Gene3D" id="3.40.50.2000">
    <property type="entry name" value="Glycogen Phosphorylase B"/>
    <property type="match status" value="2"/>
</dbReference>
<dbReference type="Pfam" id="PF13439">
    <property type="entry name" value="Glyco_transf_4"/>
    <property type="match status" value="1"/>
</dbReference>
<evidence type="ECO:0000256" key="2">
    <source>
        <dbReference type="ARBA" id="ARBA00022679"/>
    </source>
</evidence>
<dbReference type="InterPro" id="IPR001296">
    <property type="entry name" value="Glyco_trans_1"/>
</dbReference>
<feature type="domain" description="Glycosyl transferase family 1" evidence="3">
    <location>
        <begin position="285"/>
        <end position="348"/>
    </location>
</feature>
<keyword evidence="1" id="KW-0328">Glycosyltransferase</keyword>
<dbReference type="Proteomes" id="UP000198935">
    <property type="component" value="Unassembled WGS sequence"/>
</dbReference>
<keyword evidence="2 5" id="KW-0808">Transferase</keyword>
<organism evidence="5 6">
    <name type="scientific">Evansella caseinilytica</name>
    <dbReference type="NCBI Taxonomy" id="1503961"/>
    <lineage>
        <taxon>Bacteria</taxon>
        <taxon>Bacillati</taxon>
        <taxon>Bacillota</taxon>
        <taxon>Bacilli</taxon>
        <taxon>Bacillales</taxon>
        <taxon>Bacillaceae</taxon>
        <taxon>Evansella</taxon>
    </lineage>
</organism>
<evidence type="ECO:0000313" key="6">
    <source>
        <dbReference type="Proteomes" id="UP000198935"/>
    </source>
</evidence>
<proteinExistence type="predicted"/>
<dbReference type="PANTHER" id="PTHR12526:SF629">
    <property type="entry name" value="TEICHURONIC ACID BIOSYNTHESIS GLYCOSYLTRANSFERASE TUAH-RELATED"/>
    <property type="match status" value="1"/>
</dbReference>
<dbReference type="EMBL" id="FNPI01000017">
    <property type="protein sequence ID" value="SDZ55643.1"/>
    <property type="molecule type" value="Genomic_DNA"/>
</dbReference>
<dbReference type="STRING" id="1503961.SAMN05421736_11714"/>
<gene>
    <name evidence="5" type="ORF">SAMN05421736_11714</name>
</gene>
<feature type="domain" description="Glycosyltransferase subfamily 4-like N-terminal" evidence="4">
    <location>
        <begin position="26"/>
        <end position="147"/>
    </location>
</feature>
<keyword evidence="6" id="KW-1185">Reference proteome</keyword>
<name>A0A1H3TZL5_9BACI</name>
<evidence type="ECO:0000259" key="4">
    <source>
        <dbReference type="Pfam" id="PF13439"/>
    </source>
</evidence>
<reference evidence="6" key="1">
    <citation type="submission" date="2016-10" db="EMBL/GenBank/DDBJ databases">
        <authorList>
            <person name="Varghese N."/>
            <person name="Submissions S."/>
        </authorList>
    </citation>
    <scope>NUCLEOTIDE SEQUENCE [LARGE SCALE GENOMIC DNA]</scope>
    <source>
        <strain evidence="6">SP</strain>
    </source>
</reference>
<evidence type="ECO:0000256" key="1">
    <source>
        <dbReference type="ARBA" id="ARBA00022676"/>
    </source>
</evidence>
<evidence type="ECO:0000259" key="3">
    <source>
        <dbReference type="Pfam" id="PF00534"/>
    </source>
</evidence>
<dbReference type="GO" id="GO:0016757">
    <property type="term" value="F:glycosyltransferase activity"/>
    <property type="evidence" value="ECO:0007669"/>
    <property type="project" value="UniProtKB-KW"/>
</dbReference>
<accession>A0A1H3TZL5</accession>